<feature type="non-terminal residue" evidence="2">
    <location>
        <position position="82"/>
    </location>
</feature>
<dbReference type="AlphaFoldDB" id="A0A1D2NM75"/>
<sequence>MMNMNSARIVTRRGLKPSDRFDPNKRAFINDLTQKILHLDDQGARIEQPQVPRPIDLKKIFTPALDAPPADYSRPPGIHIFL</sequence>
<evidence type="ECO:0000313" key="3">
    <source>
        <dbReference type="Proteomes" id="UP000094527"/>
    </source>
</evidence>
<keyword evidence="3" id="KW-1185">Reference proteome</keyword>
<comment type="caution">
    <text evidence="2">The sequence shown here is derived from an EMBL/GenBank/DDBJ whole genome shotgun (WGS) entry which is preliminary data.</text>
</comment>
<dbReference type="EMBL" id="LJIJ01000006">
    <property type="protein sequence ID" value="ODN06383.1"/>
    <property type="molecule type" value="Genomic_DNA"/>
</dbReference>
<dbReference type="Proteomes" id="UP000094527">
    <property type="component" value="Unassembled WGS sequence"/>
</dbReference>
<proteinExistence type="predicted"/>
<accession>A0A1D2NM75</accession>
<name>A0A1D2NM75_ORCCI</name>
<evidence type="ECO:0000256" key="1">
    <source>
        <dbReference type="SAM" id="MobiDB-lite"/>
    </source>
</evidence>
<feature type="region of interest" description="Disordered" evidence="1">
    <location>
        <begin position="1"/>
        <end position="22"/>
    </location>
</feature>
<dbReference type="OrthoDB" id="300641at2759"/>
<evidence type="ECO:0000313" key="2">
    <source>
        <dbReference type="EMBL" id="ODN06383.1"/>
    </source>
</evidence>
<gene>
    <name evidence="2" type="ORF">Ocin01_00267</name>
</gene>
<reference evidence="2 3" key="1">
    <citation type="journal article" date="2016" name="Genome Biol. Evol.">
        <title>Gene Family Evolution Reflects Adaptation to Soil Environmental Stressors in the Genome of the Collembolan Orchesella cincta.</title>
        <authorList>
            <person name="Faddeeva-Vakhrusheva A."/>
            <person name="Derks M.F."/>
            <person name="Anvar S.Y."/>
            <person name="Agamennone V."/>
            <person name="Suring W."/>
            <person name="Smit S."/>
            <person name="van Straalen N.M."/>
            <person name="Roelofs D."/>
        </authorList>
    </citation>
    <scope>NUCLEOTIDE SEQUENCE [LARGE SCALE GENOMIC DNA]</scope>
    <source>
        <tissue evidence="2">Mixed pool</tissue>
    </source>
</reference>
<protein>
    <submittedName>
        <fullName evidence="2">Uncharacterized protein</fullName>
    </submittedName>
</protein>
<organism evidence="2 3">
    <name type="scientific">Orchesella cincta</name>
    <name type="common">Springtail</name>
    <name type="synonym">Podura cincta</name>
    <dbReference type="NCBI Taxonomy" id="48709"/>
    <lineage>
        <taxon>Eukaryota</taxon>
        <taxon>Metazoa</taxon>
        <taxon>Ecdysozoa</taxon>
        <taxon>Arthropoda</taxon>
        <taxon>Hexapoda</taxon>
        <taxon>Collembola</taxon>
        <taxon>Entomobryomorpha</taxon>
        <taxon>Entomobryoidea</taxon>
        <taxon>Orchesellidae</taxon>
        <taxon>Orchesellinae</taxon>
        <taxon>Orchesella</taxon>
    </lineage>
</organism>